<comment type="caution">
    <text evidence="4">The sequence shown here is derived from an EMBL/GenBank/DDBJ whole genome shotgun (WGS) entry which is preliminary data.</text>
</comment>
<dbReference type="EMBL" id="LIRB01000148">
    <property type="protein sequence ID" value="KWX70272.1"/>
    <property type="molecule type" value="Genomic_DNA"/>
</dbReference>
<dbReference type="PANTHER" id="PTHR43479:SF7">
    <property type="entry name" value="TETR-FAMILY TRANSCRIPTIONAL REGULATOR"/>
    <property type="match status" value="1"/>
</dbReference>
<dbReference type="PROSITE" id="PS50977">
    <property type="entry name" value="HTH_TETR_2"/>
    <property type="match status" value="1"/>
</dbReference>
<evidence type="ECO:0000256" key="1">
    <source>
        <dbReference type="ARBA" id="ARBA00023125"/>
    </source>
</evidence>
<dbReference type="Pfam" id="PF14278">
    <property type="entry name" value="TetR_C_8"/>
    <property type="match status" value="1"/>
</dbReference>
<dbReference type="OrthoDB" id="9810250at2"/>
<feature type="domain" description="HTH tetR-type" evidence="3">
    <location>
        <begin position="6"/>
        <end position="66"/>
    </location>
</feature>
<dbReference type="PATRIC" id="fig|483937.3.peg.1899"/>
<accession>A0A132TG30</accession>
<keyword evidence="5" id="KW-1185">Reference proteome</keyword>
<dbReference type="Proteomes" id="UP000070475">
    <property type="component" value="Unassembled WGS sequence"/>
</dbReference>
<proteinExistence type="predicted"/>
<keyword evidence="1 2" id="KW-0238">DNA-binding</keyword>
<dbReference type="InterPro" id="IPR009057">
    <property type="entry name" value="Homeodomain-like_sf"/>
</dbReference>
<name>A0A132TG30_9BACL</name>
<dbReference type="InterPro" id="IPR039532">
    <property type="entry name" value="TetR_C_Firmicutes"/>
</dbReference>
<dbReference type="InterPro" id="IPR050624">
    <property type="entry name" value="HTH-type_Tx_Regulator"/>
</dbReference>
<evidence type="ECO:0000259" key="3">
    <source>
        <dbReference type="PROSITE" id="PS50977"/>
    </source>
</evidence>
<evidence type="ECO:0000256" key="2">
    <source>
        <dbReference type="PROSITE-ProRule" id="PRU00335"/>
    </source>
</evidence>
<feature type="DNA-binding region" description="H-T-H motif" evidence="2">
    <location>
        <begin position="29"/>
        <end position="48"/>
    </location>
</feature>
<dbReference type="Gene3D" id="1.10.357.10">
    <property type="entry name" value="Tetracycline Repressor, domain 2"/>
    <property type="match status" value="1"/>
</dbReference>
<protein>
    <recommendedName>
        <fullName evidence="3">HTH tetR-type domain-containing protein</fullName>
    </recommendedName>
</protein>
<sequence>MNQRERLTKLLLNQALISLLKDKSIGQISVKEICSTAGINRSTFYLHYASSFELLEKLEQEIIHNTSEYLKKIEPSNNDGIRYIMSFLDYIKKNDALFKVMLLKSNDTMLFPQRLINGVLKNIDSYLQLNVPDKFKQYTYAYLVNGSLAIIQEWIKDGFSVSSLELAQLIFSLANHSLVSFDK</sequence>
<dbReference type="AlphaFoldDB" id="A0A132TG30"/>
<dbReference type="RefSeq" id="WP_060863373.1">
    <property type="nucleotide sequence ID" value="NZ_LIRB01000148.1"/>
</dbReference>
<evidence type="ECO:0000313" key="5">
    <source>
        <dbReference type="Proteomes" id="UP000070475"/>
    </source>
</evidence>
<gene>
    <name evidence="4" type="ORF">AMQ84_29820</name>
</gene>
<reference evidence="4 5" key="1">
    <citation type="submission" date="2015-08" db="EMBL/GenBank/DDBJ databases">
        <title>Genomes of Paenibacillus riograndensis.</title>
        <authorList>
            <person name="Sant'Anna F.H."/>
            <person name="Souza R."/>
            <person name="Ambrosini A."/>
            <person name="Bach E."/>
            <person name="Fernandes G."/>
            <person name="Balsanelli E."/>
            <person name="Baura V.A."/>
            <person name="Pedrosa F.O."/>
            <person name="Souza E.M."/>
            <person name="Passaglia L."/>
        </authorList>
    </citation>
    <scope>NUCLEOTIDE SEQUENCE [LARGE SCALE GENOMIC DNA]</scope>
    <source>
        <strain evidence="4 5">CAS34</strain>
    </source>
</reference>
<dbReference type="InterPro" id="IPR001647">
    <property type="entry name" value="HTH_TetR"/>
</dbReference>
<organism evidence="4 5">
    <name type="scientific">Paenibacillus riograndensis</name>
    <dbReference type="NCBI Taxonomy" id="483937"/>
    <lineage>
        <taxon>Bacteria</taxon>
        <taxon>Bacillati</taxon>
        <taxon>Bacillota</taxon>
        <taxon>Bacilli</taxon>
        <taxon>Bacillales</taxon>
        <taxon>Paenibacillaceae</taxon>
        <taxon>Paenibacillus</taxon>
        <taxon>Paenibacillus sonchi group</taxon>
    </lineage>
</organism>
<dbReference type="GO" id="GO:0003677">
    <property type="term" value="F:DNA binding"/>
    <property type="evidence" value="ECO:0007669"/>
    <property type="project" value="UniProtKB-UniRule"/>
</dbReference>
<dbReference type="SUPFAM" id="SSF46689">
    <property type="entry name" value="Homeodomain-like"/>
    <property type="match status" value="1"/>
</dbReference>
<dbReference type="PANTHER" id="PTHR43479">
    <property type="entry name" value="ACREF/ENVCD OPERON REPRESSOR-RELATED"/>
    <property type="match status" value="1"/>
</dbReference>
<evidence type="ECO:0000313" key="4">
    <source>
        <dbReference type="EMBL" id="KWX70272.1"/>
    </source>
</evidence>